<evidence type="ECO:0000259" key="4">
    <source>
        <dbReference type="Pfam" id="PF00156"/>
    </source>
</evidence>
<dbReference type="Pfam" id="PF00156">
    <property type="entry name" value="Pribosyltran"/>
    <property type="match status" value="1"/>
</dbReference>
<dbReference type="CDD" id="cd06223">
    <property type="entry name" value="PRTases_typeI"/>
    <property type="match status" value="1"/>
</dbReference>
<reference evidence="5" key="1">
    <citation type="submission" date="2023-03" db="EMBL/GenBank/DDBJ databases">
        <authorList>
            <person name="Steffen K."/>
            <person name="Cardenas P."/>
        </authorList>
    </citation>
    <scope>NUCLEOTIDE SEQUENCE</scope>
</reference>
<dbReference type="Gene3D" id="3.40.50.2020">
    <property type="match status" value="1"/>
</dbReference>
<dbReference type="NCBIfam" id="NF003549">
    <property type="entry name" value="PRK05205.1-5"/>
    <property type="match status" value="1"/>
</dbReference>
<comment type="caution">
    <text evidence="5">The sequence shown here is derived from an EMBL/GenBank/DDBJ whole genome shotgun (WGS) entry which is preliminary data.</text>
</comment>
<dbReference type="HAMAP" id="MF_01219">
    <property type="entry name" value="PyrR"/>
    <property type="match status" value="1"/>
</dbReference>
<dbReference type="EMBL" id="CASHTH010004421">
    <property type="protein sequence ID" value="CAI8057111.1"/>
    <property type="molecule type" value="Genomic_DNA"/>
</dbReference>
<comment type="similarity">
    <text evidence="1">Belongs to the purine/pyrimidine phosphoribosyltransferase family. PyrR subfamily.</text>
</comment>
<dbReference type="InterPro" id="IPR000836">
    <property type="entry name" value="PRTase_dom"/>
</dbReference>
<evidence type="ECO:0000313" key="5">
    <source>
        <dbReference type="EMBL" id="CAI8057111.1"/>
    </source>
</evidence>
<evidence type="ECO:0000256" key="3">
    <source>
        <dbReference type="ARBA" id="ARBA00023163"/>
    </source>
</evidence>
<dbReference type="Proteomes" id="UP001174909">
    <property type="component" value="Unassembled WGS sequence"/>
</dbReference>
<dbReference type="InterPro" id="IPR023050">
    <property type="entry name" value="PyrR"/>
</dbReference>
<dbReference type="InterPro" id="IPR029057">
    <property type="entry name" value="PRTase-like"/>
</dbReference>
<evidence type="ECO:0000313" key="6">
    <source>
        <dbReference type="Proteomes" id="UP001174909"/>
    </source>
</evidence>
<gene>
    <name evidence="5" type="ORF">GBAR_LOCUS31109</name>
</gene>
<evidence type="ECO:0000256" key="1">
    <source>
        <dbReference type="ARBA" id="ARBA00005565"/>
    </source>
</evidence>
<dbReference type="PANTHER" id="PTHR11608:SF0">
    <property type="entry name" value="BIFUNCTIONAL PROTEIN PYRR"/>
    <property type="match status" value="1"/>
</dbReference>
<dbReference type="AlphaFoldDB" id="A0AA35U1V4"/>
<dbReference type="InterPro" id="IPR050137">
    <property type="entry name" value="PyrR_bifunctional"/>
</dbReference>
<sequence length="173" mass="19101">MDADEIRRALTRMYHEILERNHGAENLMLVGIRTRGVPLAQRLSAQIVASEGVEVPVAQLDTGLYRDDLNVRPHITVRPTTVPGDLAGRTVVLVDDVLFTGRTVRAALDAVNDLGRPLRIQMAALVDRGHRELPIRADFVGKNIPTRRAERVRVRLTETDGIDEVSVSQVGDG</sequence>
<dbReference type="FunFam" id="3.40.50.2020:FF:000020">
    <property type="entry name" value="Bifunctional protein PyrR"/>
    <property type="match status" value="1"/>
</dbReference>
<evidence type="ECO:0000256" key="2">
    <source>
        <dbReference type="ARBA" id="ARBA00023015"/>
    </source>
</evidence>
<accession>A0AA35U1V4</accession>
<keyword evidence="2" id="KW-0805">Transcription regulation</keyword>
<feature type="domain" description="Phosphoribosyltransferase" evidence="4">
    <location>
        <begin position="6"/>
        <end position="141"/>
    </location>
</feature>
<keyword evidence="6" id="KW-1185">Reference proteome</keyword>
<keyword evidence="3" id="KW-0804">Transcription</keyword>
<dbReference type="SUPFAM" id="SSF53271">
    <property type="entry name" value="PRTase-like"/>
    <property type="match status" value="1"/>
</dbReference>
<name>A0AA35U1V4_GEOBA</name>
<dbReference type="PANTHER" id="PTHR11608">
    <property type="entry name" value="BIFUNCTIONAL PROTEIN PYRR"/>
    <property type="match status" value="1"/>
</dbReference>
<organism evidence="5 6">
    <name type="scientific">Geodia barretti</name>
    <name type="common">Barrett's horny sponge</name>
    <dbReference type="NCBI Taxonomy" id="519541"/>
    <lineage>
        <taxon>Eukaryota</taxon>
        <taxon>Metazoa</taxon>
        <taxon>Porifera</taxon>
        <taxon>Demospongiae</taxon>
        <taxon>Heteroscleromorpha</taxon>
        <taxon>Tetractinellida</taxon>
        <taxon>Astrophorina</taxon>
        <taxon>Geodiidae</taxon>
        <taxon>Geodia</taxon>
    </lineage>
</organism>
<protein>
    <submittedName>
        <fullName evidence="5">Bifunctional protein PyrR</fullName>
    </submittedName>
</protein>
<proteinExistence type="inferred from homology"/>